<sequence length="124" mass="14004">MSASPEFTQAPHDFSPWHIRVSKTRVSESHAVKKPSASPSSPPSQLKLIDNNACHTPESKECRIPMISGSCPPPAPKKPKRMTVLCKRRLSELEVFKIESEELEKLFMPHSVKKQKKQAIHDDH</sequence>
<accession>A0ACB7WSC5</accession>
<protein>
    <submittedName>
        <fullName evidence="1">Uncharacterized protein</fullName>
    </submittedName>
</protein>
<comment type="caution">
    <text evidence="1">The sequence shown here is derived from an EMBL/GenBank/DDBJ whole genome shotgun (WGS) entry which is preliminary data.</text>
</comment>
<dbReference type="Proteomes" id="UP000827976">
    <property type="component" value="Chromosome 1"/>
</dbReference>
<keyword evidence="2" id="KW-1185">Reference proteome</keyword>
<dbReference type="EMBL" id="CM037011">
    <property type="protein sequence ID" value="KAH7691708.1"/>
    <property type="molecule type" value="Genomic_DNA"/>
</dbReference>
<evidence type="ECO:0000313" key="1">
    <source>
        <dbReference type="EMBL" id="KAH7691708.1"/>
    </source>
</evidence>
<gene>
    <name evidence="1" type="ORF">IHE45_01G016300</name>
</gene>
<proteinExistence type="predicted"/>
<reference evidence="2" key="1">
    <citation type="journal article" date="2022" name="Nat. Commun.">
        <title>Chromosome evolution and the genetic basis of agronomically important traits in greater yam.</title>
        <authorList>
            <person name="Bredeson J.V."/>
            <person name="Lyons J.B."/>
            <person name="Oniyinde I.O."/>
            <person name="Okereke N.R."/>
            <person name="Kolade O."/>
            <person name="Nnabue I."/>
            <person name="Nwadili C.O."/>
            <person name="Hribova E."/>
            <person name="Parker M."/>
            <person name="Nwogha J."/>
            <person name="Shu S."/>
            <person name="Carlson J."/>
            <person name="Kariba R."/>
            <person name="Muthemba S."/>
            <person name="Knop K."/>
            <person name="Barton G.J."/>
            <person name="Sherwood A.V."/>
            <person name="Lopez-Montes A."/>
            <person name="Asiedu R."/>
            <person name="Jamnadass R."/>
            <person name="Muchugi A."/>
            <person name="Goodstein D."/>
            <person name="Egesi C.N."/>
            <person name="Featherston J."/>
            <person name="Asfaw A."/>
            <person name="Simpson G.G."/>
            <person name="Dolezel J."/>
            <person name="Hendre P.S."/>
            <person name="Van Deynze A."/>
            <person name="Kumar P.L."/>
            <person name="Obidiegwu J.E."/>
            <person name="Bhattacharjee R."/>
            <person name="Rokhsar D.S."/>
        </authorList>
    </citation>
    <scope>NUCLEOTIDE SEQUENCE [LARGE SCALE GENOMIC DNA]</scope>
    <source>
        <strain evidence="2">cv. TDa95/00328</strain>
    </source>
</reference>
<name>A0ACB7WSC5_DIOAL</name>
<evidence type="ECO:0000313" key="2">
    <source>
        <dbReference type="Proteomes" id="UP000827976"/>
    </source>
</evidence>
<organism evidence="1 2">
    <name type="scientific">Dioscorea alata</name>
    <name type="common">Purple yam</name>
    <dbReference type="NCBI Taxonomy" id="55571"/>
    <lineage>
        <taxon>Eukaryota</taxon>
        <taxon>Viridiplantae</taxon>
        <taxon>Streptophyta</taxon>
        <taxon>Embryophyta</taxon>
        <taxon>Tracheophyta</taxon>
        <taxon>Spermatophyta</taxon>
        <taxon>Magnoliopsida</taxon>
        <taxon>Liliopsida</taxon>
        <taxon>Dioscoreales</taxon>
        <taxon>Dioscoreaceae</taxon>
        <taxon>Dioscorea</taxon>
    </lineage>
</organism>